<sequence length="75" mass="8545">MSYAPHRQGWCKDQRTIPSTLVSMENPVVPINLPFEEMIKEQRDEVTRLAKEPQLAELAGRADTANFTVALAYRN</sequence>
<gene>
    <name evidence="1" type="ORF">HAX54_036161</name>
</gene>
<name>A0ABS8SG63_DATST</name>
<protein>
    <submittedName>
        <fullName evidence="1">Uncharacterized protein</fullName>
    </submittedName>
</protein>
<organism evidence="1 2">
    <name type="scientific">Datura stramonium</name>
    <name type="common">Jimsonweed</name>
    <name type="synonym">Common thornapple</name>
    <dbReference type="NCBI Taxonomy" id="4076"/>
    <lineage>
        <taxon>Eukaryota</taxon>
        <taxon>Viridiplantae</taxon>
        <taxon>Streptophyta</taxon>
        <taxon>Embryophyta</taxon>
        <taxon>Tracheophyta</taxon>
        <taxon>Spermatophyta</taxon>
        <taxon>Magnoliopsida</taxon>
        <taxon>eudicotyledons</taxon>
        <taxon>Gunneridae</taxon>
        <taxon>Pentapetalae</taxon>
        <taxon>asterids</taxon>
        <taxon>lamiids</taxon>
        <taxon>Solanales</taxon>
        <taxon>Solanaceae</taxon>
        <taxon>Solanoideae</taxon>
        <taxon>Datureae</taxon>
        <taxon>Datura</taxon>
    </lineage>
</organism>
<evidence type="ECO:0000313" key="1">
    <source>
        <dbReference type="EMBL" id="MCD7457783.1"/>
    </source>
</evidence>
<dbReference type="Proteomes" id="UP000823775">
    <property type="component" value="Unassembled WGS sequence"/>
</dbReference>
<proteinExistence type="predicted"/>
<accession>A0ABS8SG63</accession>
<keyword evidence="2" id="KW-1185">Reference proteome</keyword>
<dbReference type="EMBL" id="JACEIK010000477">
    <property type="protein sequence ID" value="MCD7457783.1"/>
    <property type="molecule type" value="Genomic_DNA"/>
</dbReference>
<evidence type="ECO:0000313" key="2">
    <source>
        <dbReference type="Proteomes" id="UP000823775"/>
    </source>
</evidence>
<reference evidence="1 2" key="1">
    <citation type="journal article" date="2021" name="BMC Genomics">
        <title>Datura genome reveals duplications of psychoactive alkaloid biosynthetic genes and high mutation rate following tissue culture.</title>
        <authorList>
            <person name="Rajewski A."/>
            <person name="Carter-House D."/>
            <person name="Stajich J."/>
            <person name="Litt A."/>
        </authorList>
    </citation>
    <scope>NUCLEOTIDE SEQUENCE [LARGE SCALE GENOMIC DNA]</scope>
    <source>
        <strain evidence="1">AR-01</strain>
    </source>
</reference>
<comment type="caution">
    <text evidence="1">The sequence shown here is derived from an EMBL/GenBank/DDBJ whole genome shotgun (WGS) entry which is preliminary data.</text>
</comment>